<feature type="compositionally biased region" description="Low complexity" evidence="6">
    <location>
        <begin position="269"/>
        <end position="279"/>
    </location>
</feature>
<dbReference type="PANTHER" id="PTHR44313:SF1">
    <property type="entry name" value="DNAJ HOMOLOG SUBFAMILY C MEMBER 17"/>
    <property type="match status" value="1"/>
</dbReference>
<dbReference type="PRINTS" id="PR00625">
    <property type="entry name" value="JDOMAIN"/>
</dbReference>
<sequence length="356" mass="41411">MGDNNKALEDLAKSTTDDFYELLGVAFDASEATIRKAYRQASIRYHPDKNPDDKDAADRFIRLGWARDILIDEKLKGEYDRVRTRRREKALQDELLDGRRRKMKEDLERREREAPNSKRKRTEEMIELERIEQDGRRLRKKFMERREEERKKLDETSFTAIDKSPRPQAPEPAESAEIDRTVKIQFQRKGETIAWDKDKMSSMFAKYGKIDIIVTGKDRNIRPSGEKHRKTFSTFFITYTLHDYAHAAVFNGKRDYPWLESISWVIRPSSPVSTPASTPRNKSRRPSFGSDIGKGIGSTRFGTPRFSFSPKTPSLEEVTMIKLKQAEKKRLEEQIRKQEAAEEAEEAAEEAEEAAL</sequence>
<evidence type="ECO:0000313" key="9">
    <source>
        <dbReference type="Proteomes" id="UP001199106"/>
    </source>
</evidence>
<dbReference type="PANTHER" id="PTHR44313">
    <property type="entry name" value="DNAJ HOMOLOG SUBFAMILY C MEMBER 17"/>
    <property type="match status" value="1"/>
</dbReference>
<dbReference type="GO" id="GO:0000390">
    <property type="term" value="P:spliceosomal complex disassembly"/>
    <property type="evidence" value="ECO:0007669"/>
    <property type="project" value="TreeGrafter"/>
</dbReference>
<feature type="region of interest" description="Disordered" evidence="6">
    <location>
        <begin position="269"/>
        <end position="312"/>
    </location>
</feature>
<dbReference type="GO" id="GO:0005681">
    <property type="term" value="C:spliceosomal complex"/>
    <property type="evidence" value="ECO:0007669"/>
    <property type="project" value="TreeGrafter"/>
</dbReference>
<proteinExistence type="predicted"/>
<dbReference type="EMBL" id="JAANER010000004">
    <property type="protein sequence ID" value="KAG9190963.1"/>
    <property type="molecule type" value="Genomic_DNA"/>
</dbReference>
<evidence type="ECO:0000256" key="5">
    <source>
        <dbReference type="ARBA" id="ARBA00023242"/>
    </source>
</evidence>
<comment type="caution">
    <text evidence="8">The sequence shown here is derived from an EMBL/GenBank/DDBJ whole genome shotgun (WGS) entry which is preliminary data.</text>
</comment>
<protein>
    <recommendedName>
        <fullName evidence="7">J domain-containing protein</fullName>
    </recommendedName>
</protein>
<dbReference type="AlphaFoldDB" id="A0AAD4IAH6"/>
<dbReference type="Proteomes" id="UP001199106">
    <property type="component" value="Unassembled WGS sequence"/>
</dbReference>
<feature type="compositionally biased region" description="Acidic residues" evidence="6">
    <location>
        <begin position="341"/>
        <end position="356"/>
    </location>
</feature>
<dbReference type="Gene3D" id="1.10.287.110">
    <property type="entry name" value="DnaJ domain"/>
    <property type="match status" value="1"/>
</dbReference>
<dbReference type="GO" id="GO:0005737">
    <property type="term" value="C:cytoplasm"/>
    <property type="evidence" value="ECO:0007669"/>
    <property type="project" value="UniProtKB-SubCell"/>
</dbReference>
<keyword evidence="3" id="KW-0963">Cytoplasm</keyword>
<dbReference type="CDD" id="cd06257">
    <property type="entry name" value="DnaJ"/>
    <property type="match status" value="1"/>
</dbReference>
<reference evidence="8" key="1">
    <citation type="submission" date="2021-07" db="EMBL/GenBank/DDBJ databases">
        <title>Genome Resource of American Ginseng Black Spot Pathogen Alternaria panax.</title>
        <authorList>
            <person name="Qiu C."/>
            <person name="Wang W."/>
            <person name="Liu Z."/>
        </authorList>
    </citation>
    <scope>NUCLEOTIDE SEQUENCE</scope>
    <source>
        <strain evidence="8">BNCC115425</strain>
    </source>
</reference>
<gene>
    <name evidence="8" type="ORF">G6011_09051</name>
</gene>
<evidence type="ECO:0000313" key="8">
    <source>
        <dbReference type="EMBL" id="KAG9190963.1"/>
    </source>
</evidence>
<comment type="subcellular location">
    <subcellularLocation>
        <location evidence="2">Cytoplasm</location>
    </subcellularLocation>
    <subcellularLocation>
        <location evidence="1">Nucleus</location>
    </subcellularLocation>
</comment>
<keyword evidence="9" id="KW-1185">Reference proteome</keyword>
<feature type="compositionally biased region" description="Basic and acidic residues" evidence="6">
    <location>
        <begin position="328"/>
        <end position="340"/>
    </location>
</feature>
<evidence type="ECO:0000256" key="3">
    <source>
        <dbReference type="ARBA" id="ARBA00022490"/>
    </source>
</evidence>
<dbReference type="InterPro" id="IPR001623">
    <property type="entry name" value="DnaJ_domain"/>
</dbReference>
<keyword evidence="5" id="KW-0539">Nucleus</keyword>
<dbReference type="Pfam" id="PF00226">
    <property type="entry name" value="DnaJ"/>
    <property type="match status" value="1"/>
</dbReference>
<dbReference type="SMART" id="SM00271">
    <property type="entry name" value="DnaJ"/>
    <property type="match status" value="1"/>
</dbReference>
<dbReference type="InterPro" id="IPR052094">
    <property type="entry name" value="Pre-mRNA-splicing_ERAD"/>
</dbReference>
<feature type="domain" description="J" evidence="7">
    <location>
        <begin position="18"/>
        <end position="83"/>
    </location>
</feature>
<dbReference type="InterPro" id="IPR036869">
    <property type="entry name" value="J_dom_sf"/>
</dbReference>
<accession>A0AAD4IAH6</accession>
<evidence type="ECO:0000256" key="2">
    <source>
        <dbReference type="ARBA" id="ARBA00004496"/>
    </source>
</evidence>
<dbReference type="PROSITE" id="PS50076">
    <property type="entry name" value="DNAJ_2"/>
    <property type="match status" value="1"/>
</dbReference>
<name>A0AAD4IAH6_9PLEO</name>
<evidence type="ECO:0000259" key="7">
    <source>
        <dbReference type="PROSITE" id="PS50076"/>
    </source>
</evidence>
<dbReference type="SUPFAM" id="SSF46565">
    <property type="entry name" value="Chaperone J-domain"/>
    <property type="match status" value="1"/>
</dbReference>
<evidence type="ECO:0000256" key="4">
    <source>
        <dbReference type="ARBA" id="ARBA00023186"/>
    </source>
</evidence>
<feature type="region of interest" description="Disordered" evidence="6">
    <location>
        <begin position="145"/>
        <end position="178"/>
    </location>
</feature>
<organism evidence="8 9">
    <name type="scientific">Alternaria panax</name>
    <dbReference type="NCBI Taxonomy" id="48097"/>
    <lineage>
        <taxon>Eukaryota</taxon>
        <taxon>Fungi</taxon>
        <taxon>Dikarya</taxon>
        <taxon>Ascomycota</taxon>
        <taxon>Pezizomycotina</taxon>
        <taxon>Dothideomycetes</taxon>
        <taxon>Pleosporomycetidae</taxon>
        <taxon>Pleosporales</taxon>
        <taxon>Pleosporineae</taxon>
        <taxon>Pleosporaceae</taxon>
        <taxon>Alternaria</taxon>
        <taxon>Alternaria sect. Panax</taxon>
    </lineage>
</organism>
<feature type="region of interest" description="Disordered" evidence="6">
    <location>
        <begin position="328"/>
        <end position="356"/>
    </location>
</feature>
<keyword evidence="4" id="KW-0143">Chaperone</keyword>
<evidence type="ECO:0000256" key="6">
    <source>
        <dbReference type="SAM" id="MobiDB-lite"/>
    </source>
</evidence>
<evidence type="ECO:0000256" key="1">
    <source>
        <dbReference type="ARBA" id="ARBA00004123"/>
    </source>
</evidence>
<feature type="compositionally biased region" description="Basic and acidic residues" evidence="6">
    <location>
        <begin position="145"/>
        <end position="155"/>
    </location>
</feature>